<organism evidence="6 7">
    <name type="scientific">Anaeromyxobacter diazotrophicus</name>
    <dbReference type="NCBI Taxonomy" id="2590199"/>
    <lineage>
        <taxon>Bacteria</taxon>
        <taxon>Pseudomonadati</taxon>
        <taxon>Myxococcota</taxon>
        <taxon>Myxococcia</taxon>
        <taxon>Myxococcales</taxon>
        <taxon>Cystobacterineae</taxon>
        <taxon>Anaeromyxobacteraceae</taxon>
        <taxon>Anaeromyxobacter</taxon>
    </lineage>
</organism>
<dbReference type="PIRSF" id="PIRSF006232">
    <property type="entry name" value="Pirin"/>
    <property type="match status" value="1"/>
</dbReference>
<dbReference type="Pfam" id="PF02678">
    <property type="entry name" value="Pirin"/>
    <property type="match status" value="1"/>
</dbReference>
<dbReference type="InterPro" id="IPR011051">
    <property type="entry name" value="RmlC_Cupin_sf"/>
</dbReference>
<dbReference type="PANTHER" id="PTHR13903:SF8">
    <property type="entry name" value="PIRIN"/>
    <property type="match status" value="1"/>
</dbReference>
<accession>A0A7I9VPV2</accession>
<dbReference type="InterPro" id="IPR008778">
    <property type="entry name" value="Pirin_C_dom"/>
</dbReference>
<sequence length="286" mass="31057">MIERTLQDVVTPVATSDGAGVRLARSIATERLDHLDPFFLFDHFGSENQDDYLAGFPLHPHRGIETITYMLDGSVAHRDSLGNAGVIGAGDVQWMTAGSGILHEEMPKVGPRRLDGFQIWVNLPAKLKMTRPRYQDVPSSRIPEVVRPDGARVRVVAGEVDGVPGAVREIFAGPTYLDVTLPAGRTFEQPVPRGHTALLYLFQGEVTVGGGAPGRGEAVRATRLAILKDGDVVRAHAGAGPARFLLLSAQPLGEPYARWGPFVMNTREEIQQALQELRDGTFVRAP</sequence>
<reference evidence="7" key="1">
    <citation type="journal article" date="2020" name="Appl. Environ. Microbiol.">
        <title>Diazotrophic Anaeromyxobacter Isolates from Soils.</title>
        <authorList>
            <person name="Masuda Y."/>
            <person name="Yamanaka H."/>
            <person name="Xu Z.X."/>
            <person name="Shiratori Y."/>
            <person name="Aono T."/>
            <person name="Amachi S."/>
            <person name="Senoo K."/>
            <person name="Itoh H."/>
        </authorList>
    </citation>
    <scope>NUCLEOTIDE SEQUENCE [LARGE SCALE GENOMIC DNA]</scope>
    <source>
        <strain evidence="7">R267</strain>
    </source>
</reference>
<evidence type="ECO:0000256" key="3">
    <source>
        <dbReference type="RuleBase" id="RU003457"/>
    </source>
</evidence>
<evidence type="ECO:0000256" key="1">
    <source>
        <dbReference type="ARBA" id="ARBA00008416"/>
    </source>
</evidence>
<gene>
    <name evidence="6" type="ORF">AMYX_28910</name>
</gene>
<feature type="binding site" evidence="2">
    <location>
        <position position="61"/>
    </location>
    <ligand>
        <name>Fe cation</name>
        <dbReference type="ChEBI" id="CHEBI:24875"/>
    </ligand>
</feature>
<evidence type="ECO:0008006" key="8">
    <source>
        <dbReference type="Google" id="ProtNLM"/>
    </source>
</evidence>
<comment type="similarity">
    <text evidence="1 3">Belongs to the pirin family.</text>
</comment>
<evidence type="ECO:0000259" key="5">
    <source>
        <dbReference type="Pfam" id="PF05726"/>
    </source>
</evidence>
<keyword evidence="2" id="KW-0408">Iron</keyword>
<dbReference type="InterPro" id="IPR003829">
    <property type="entry name" value="Pirin_N_dom"/>
</dbReference>
<evidence type="ECO:0000256" key="2">
    <source>
        <dbReference type="PIRSR" id="PIRSR006232-1"/>
    </source>
</evidence>
<dbReference type="InterPro" id="IPR014710">
    <property type="entry name" value="RmlC-like_jellyroll"/>
</dbReference>
<proteinExistence type="inferred from homology"/>
<comment type="caution">
    <text evidence="6">The sequence shown here is derived from an EMBL/GenBank/DDBJ whole genome shotgun (WGS) entry which is preliminary data.</text>
</comment>
<dbReference type="PANTHER" id="PTHR13903">
    <property type="entry name" value="PIRIN-RELATED"/>
    <property type="match status" value="1"/>
</dbReference>
<feature type="domain" description="Pirin C-terminal" evidence="5">
    <location>
        <begin position="176"/>
        <end position="282"/>
    </location>
</feature>
<evidence type="ECO:0000313" key="6">
    <source>
        <dbReference type="EMBL" id="GEJ58150.1"/>
    </source>
</evidence>
<dbReference type="EMBL" id="BJTG01000007">
    <property type="protein sequence ID" value="GEJ58150.1"/>
    <property type="molecule type" value="Genomic_DNA"/>
</dbReference>
<dbReference type="Pfam" id="PF05726">
    <property type="entry name" value="Pirin_C"/>
    <property type="match status" value="1"/>
</dbReference>
<dbReference type="GO" id="GO:0046872">
    <property type="term" value="F:metal ion binding"/>
    <property type="evidence" value="ECO:0007669"/>
    <property type="project" value="UniProtKB-KW"/>
</dbReference>
<keyword evidence="7" id="KW-1185">Reference proteome</keyword>
<keyword evidence="2" id="KW-0479">Metal-binding</keyword>
<dbReference type="Proteomes" id="UP000503640">
    <property type="component" value="Unassembled WGS sequence"/>
</dbReference>
<feature type="binding site" evidence="2">
    <location>
        <position position="59"/>
    </location>
    <ligand>
        <name>Fe cation</name>
        <dbReference type="ChEBI" id="CHEBI:24875"/>
    </ligand>
</feature>
<dbReference type="InterPro" id="IPR012093">
    <property type="entry name" value="Pirin"/>
</dbReference>
<feature type="binding site" evidence="2">
    <location>
        <position position="103"/>
    </location>
    <ligand>
        <name>Fe cation</name>
        <dbReference type="ChEBI" id="CHEBI:24875"/>
    </ligand>
</feature>
<evidence type="ECO:0000259" key="4">
    <source>
        <dbReference type="Pfam" id="PF02678"/>
    </source>
</evidence>
<dbReference type="AlphaFoldDB" id="A0A7I9VPV2"/>
<name>A0A7I9VPV2_9BACT</name>
<feature type="domain" description="Pirin N-terminal" evidence="4">
    <location>
        <begin position="21"/>
        <end position="121"/>
    </location>
</feature>
<dbReference type="CDD" id="cd02247">
    <property type="entry name" value="cupin_pirin_C"/>
    <property type="match status" value="1"/>
</dbReference>
<dbReference type="SUPFAM" id="SSF51182">
    <property type="entry name" value="RmlC-like cupins"/>
    <property type="match status" value="1"/>
</dbReference>
<dbReference type="CDD" id="cd02909">
    <property type="entry name" value="cupin_pirin_N"/>
    <property type="match status" value="1"/>
</dbReference>
<evidence type="ECO:0000313" key="7">
    <source>
        <dbReference type="Proteomes" id="UP000503640"/>
    </source>
</evidence>
<dbReference type="Gene3D" id="2.60.120.10">
    <property type="entry name" value="Jelly Rolls"/>
    <property type="match status" value="2"/>
</dbReference>
<comment type="cofactor">
    <cofactor evidence="2">
        <name>Fe cation</name>
        <dbReference type="ChEBI" id="CHEBI:24875"/>
    </cofactor>
    <text evidence="2">Binds 1 Fe cation per subunit.</text>
</comment>
<dbReference type="RefSeq" id="WP_176066442.1">
    <property type="nucleotide sequence ID" value="NZ_BJTG01000007.1"/>
</dbReference>
<feature type="binding site" evidence="2">
    <location>
        <position position="105"/>
    </location>
    <ligand>
        <name>Fe cation</name>
        <dbReference type="ChEBI" id="CHEBI:24875"/>
    </ligand>
</feature>
<protein>
    <recommendedName>
        <fullName evidence="8">Pirin domain protein</fullName>
    </recommendedName>
</protein>